<dbReference type="RefSeq" id="WP_307347479.1">
    <property type="nucleotide sequence ID" value="NZ_JAUSVS010000002.1"/>
</dbReference>
<evidence type="ECO:0000256" key="3">
    <source>
        <dbReference type="ARBA" id="ARBA00022475"/>
    </source>
</evidence>
<dbReference type="PANTHER" id="PTHR30151:SF41">
    <property type="entry name" value="ABC TRANSPORTER PERMEASE PROTEIN"/>
    <property type="match status" value="1"/>
</dbReference>
<dbReference type="InterPro" id="IPR000515">
    <property type="entry name" value="MetI-like"/>
</dbReference>
<evidence type="ECO:0000256" key="2">
    <source>
        <dbReference type="ARBA" id="ARBA00022448"/>
    </source>
</evidence>
<feature type="transmembrane region" description="Helical" evidence="7">
    <location>
        <begin position="94"/>
        <end position="116"/>
    </location>
</feature>
<feature type="domain" description="ABC transmembrane type-1" evidence="8">
    <location>
        <begin position="56"/>
        <end position="241"/>
    </location>
</feature>
<evidence type="ECO:0000256" key="7">
    <source>
        <dbReference type="RuleBase" id="RU363032"/>
    </source>
</evidence>
<dbReference type="Pfam" id="PF00528">
    <property type="entry name" value="BPD_transp_1"/>
    <property type="match status" value="1"/>
</dbReference>
<evidence type="ECO:0000256" key="6">
    <source>
        <dbReference type="ARBA" id="ARBA00023136"/>
    </source>
</evidence>
<evidence type="ECO:0000256" key="5">
    <source>
        <dbReference type="ARBA" id="ARBA00022989"/>
    </source>
</evidence>
<dbReference type="InterPro" id="IPR035906">
    <property type="entry name" value="MetI-like_sf"/>
</dbReference>
<dbReference type="SUPFAM" id="SSF161098">
    <property type="entry name" value="MetI-like"/>
    <property type="match status" value="1"/>
</dbReference>
<keyword evidence="5 7" id="KW-1133">Transmembrane helix</keyword>
<keyword evidence="6 7" id="KW-0472">Membrane</keyword>
<keyword evidence="3" id="KW-1003">Cell membrane</keyword>
<keyword evidence="2 7" id="KW-0813">Transport</keyword>
<dbReference type="PANTHER" id="PTHR30151">
    <property type="entry name" value="ALKANE SULFONATE ABC TRANSPORTER-RELATED, MEMBRANE SUBUNIT"/>
    <property type="match status" value="1"/>
</dbReference>
<comment type="subcellular location">
    <subcellularLocation>
        <location evidence="1 7">Cell membrane</location>
        <topology evidence="1 7">Multi-pass membrane protein</topology>
    </subcellularLocation>
</comment>
<name>A0ABU0INF6_9CAUL</name>
<keyword evidence="4 7" id="KW-0812">Transmembrane</keyword>
<dbReference type="PROSITE" id="PS50928">
    <property type="entry name" value="ABC_TM1"/>
    <property type="match status" value="1"/>
</dbReference>
<reference evidence="9 10" key="1">
    <citation type="submission" date="2023-07" db="EMBL/GenBank/DDBJ databases">
        <title>Genomic Encyclopedia of Type Strains, Phase IV (KMG-IV): sequencing the most valuable type-strain genomes for metagenomic binning, comparative biology and taxonomic classification.</title>
        <authorList>
            <person name="Goeker M."/>
        </authorList>
    </citation>
    <scope>NUCLEOTIDE SEQUENCE [LARGE SCALE GENOMIC DNA]</scope>
    <source>
        <strain evidence="9 10">DSM 18695</strain>
    </source>
</reference>
<evidence type="ECO:0000313" key="9">
    <source>
        <dbReference type="EMBL" id="MDQ0463504.1"/>
    </source>
</evidence>
<evidence type="ECO:0000259" key="8">
    <source>
        <dbReference type="PROSITE" id="PS50928"/>
    </source>
</evidence>
<organism evidence="9 10">
    <name type="scientific">Caulobacter ginsengisoli</name>
    <dbReference type="NCBI Taxonomy" id="400775"/>
    <lineage>
        <taxon>Bacteria</taxon>
        <taxon>Pseudomonadati</taxon>
        <taxon>Pseudomonadota</taxon>
        <taxon>Alphaproteobacteria</taxon>
        <taxon>Caulobacterales</taxon>
        <taxon>Caulobacteraceae</taxon>
        <taxon>Caulobacter</taxon>
    </lineage>
</organism>
<comment type="caution">
    <text evidence="9">The sequence shown here is derived from an EMBL/GenBank/DDBJ whole genome shotgun (WGS) entry which is preliminary data.</text>
</comment>
<dbReference type="CDD" id="cd06261">
    <property type="entry name" value="TM_PBP2"/>
    <property type="match status" value="1"/>
</dbReference>
<comment type="similarity">
    <text evidence="7">Belongs to the binding-protein-dependent transport system permease family.</text>
</comment>
<dbReference type="EMBL" id="JAUSVS010000002">
    <property type="protein sequence ID" value="MDQ0463504.1"/>
    <property type="molecule type" value="Genomic_DNA"/>
</dbReference>
<evidence type="ECO:0000256" key="4">
    <source>
        <dbReference type="ARBA" id="ARBA00022692"/>
    </source>
</evidence>
<protein>
    <submittedName>
        <fullName evidence="9">NitT/TauT family transport system permease protein</fullName>
    </submittedName>
</protein>
<keyword evidence="10" id="KW-1185">Reference proteome</keyword>
<sequence length="255" mass="27181">MRRIVDQVAPILLLALLIGGWEAACRLMDIKPYFLPAPSAIWTEAIKDAPLLALSAWGTLSRAFIALVVASLISGLLALAVSLSGILERAVRPLVVTLQVTPIIAIAPIVQIWAGVAHPERAVISLAAIVAFFPIFSGALTGMKAADPDLERLFRLYGASRWQTLTRLRIPSSIPFVLEGHKVAAGLALVGAVIAEFAAAGGGVIGLAWRIQESLFRLQVAKAFAALLILGIMGAAVYALLGLAERRILAWWRGR</sequence>
<feature type="transmembrane region" description="Helical" evidence="7">
    <location>
        <begin position="63"/>
        <end position="87"/>
    </location>
</feature>
<dbReference type="Proteomes" id="UP001228905">
    <property type="component" value="Unassembled WGS sequence"/>
</dbReference>
<dbReference type="Gene3D" id="1.10.3720.10">
    <property type="entry name" value="MetI-like"/>
    <property type="match status" value="1"/>
</dbReference>
<feature type="transmembrane region" description="Helical" evidence="7">
    <location>
        <begin position="223"/>
        <end position="244"/>
    </location>
</feature>
<feature type="transmembrane region" description="Helical" evidence="7">
    <location>
        <begin position="122"/>
        <end position="143"/>
    </location>
</feature>
<evidence type="ECO:0000256" key="1">
    <source>
        <dbReference type="ARBA" id="ARBA00004651"/>
    </source>
</evidence>
<accession>A0ABU0INF6</accession>
<gene>
    <name evidence="9" type="ORF">QO010_001275</name>
</gene>
<feature type="transmembrane region" description="Helical" evidence="7">
    <location>
        <begin position="183"/>
        <end position="211"/>
    </location>
</feature>
<proteinExistence type="inferred from homology"/>
<evidence type="ECO:0000313" key="10">
    <source>
        <dbReference type="Proteomes" id="UP001228905"/>
    </source>
</evidence>